<dbReference type="Pfam" id="PF14106">
    <property type="entry name" value="DUF4279"/>
    <property type="match status" value="1"/>
</dbReference>
<evidence type="ECO:0000313" key="1">
    <source>
        <dbReference type="EMBL" id="MBT0771490.1"/>
    </source>
</evidence>
<dbReference type="EMBL" id="JAHBAY010000009">
    <property type="protein sequence ID" value="MBT0771490.1"/>
    <property type="molecule type" value="Genomic_DNA"/>
</dbReference>
<dbReference type="InterPro" id="IPR025459">
    <property type="entry name" value="DUF4279"/>
</dbReference>
<sequence>MTDDAAGLRVRQYVYFALKSESVPVTAMIARLGAEPDRRSVRGARRAEPPLPVCHLWIVECRTPGLRLDEQISRVLDRVRPLAGELRGLVATGEVRAVLQAVRYHDADDGEPETHEPVTTGDGRVLEAMAGQHQLLGWHLAAADLAFLASVPADLDVDEYS</sequence>
<comment type="caution">
    <text evidence="1">The sequence shown here is derived from an EMBL/GenBank/DDBJ whole genome shotgun (WGS) entry which is preliminary data.</text>
</comment>
<dbReference type="Proteomes" id="UP001197247">
    <property type="component" value="Unassembled WGS sequence"/>
</dbReference>
<accession>A0ABS5TKE7</accession>
<gene>
    <name evidence="1" type="ORF">KIH74_21310</name>
</gene>
<reference evidence="1 2" key="1">
    <citation type="submission" date="2021-05" db="EMBL/GenBank/DDBJ databases">
        <title>Kineosporia and Streptomyces sp. nov. two new marine actinobacteria isolated from Coral.</title>
        <authorList>
            <person name="Buangrab K."/>
            <person name="Sutthacheep M."/>
            <person name="Yeemin T."/>
            <person name="Harunari E."/>
            <person name="Igarashi Y."/>
            <person name="Kanchanasin P."/>
            <person name="Tanasupawat S."/>
            <person name="Phongsopitanun W."/>
        </authorList>
    </citation>
    <scope>NUCLEOTIDE SEQUENCE [LARGE SCALE GENOMIC DNA]</scope>
    <source>
        <strain evidence="1 2">J2-2</strain>
    </source>
</reference>
<protein>
    <submittedName>
        <fullName evidence="1">DUF4279 domain-containing protein</fullName>
    </submittedName>
</protein>
<organism evidence="1 2">
    <name type="scientific">Kineosporia corallincola</name>
    <dbReference type="NCBI Taxonomy" id="2835133"/>
    <lineage>
        <taxon>Bacteria</taxon>
        <taxon>Bacillati</taxon>
        <taxon>Actinomycetota</taxon>
        <taxon>Actinomycetes</taxon>
        <taxon>Kineosporiales</taxon>
        <taxon>Kineosporiaceae</taxon>
        <taxon>Kineosporia</taxon>
    </lineage>
</organism>
<name>A0ABS5TKE7_9ACTN</name>
<keyword evidence="2" id="KW-1185">Reference proteome</keyword>
<evidence type="ECO:0000313" key="2">
    <source>
        <dbReference type="Proteomes" id="UP001197247"/>
    </source>
</evidence>
<proteinExistence type="predicted"/>
<dbReference type="RefSeq" id="WP_214157832.1">
    <property type="nucleotide sequence ID" value="NZ_JAHBAY010000009.1"/>
</dbReference>